<protein>
    <submittedName>
        <fullName evidence="2">Rna-directed dna polymerase from mobile element jockey-like</fullName>
    </submittedName>
</protein>
<reference evidence="3" key="2">
    <citation type="submission" date="2017-12" db="EMBL/GenBank/DDBJ databases">
        <title>Genome sequence of the Bar-tailed Godwit (Limosa lapponica baueri).</title>
        <authorList>
            <person name="Lima N.C.B."/>
            <person name="Parody-Merino A.M."/>
            <person name="Battley P.F."/>
            <person name="Fidler A.E."/>
            <person name="Prosdocimi F."/>
        </authorList>
    </citation>
    <scope>NUCLEOTIDE SEQUENCE [LARGE SCALE GENOMIC DNA]</scope>
</reference>
<evidence type="ECO:0000259" key="1">
    <source>
        <dbReference type="Pfam" id="PF00078"/>
    </source>
</evidence>
<reference evidence="3" key="1">
    <citation type="submission" date="2017-11" db="EMBL/GenBank/DDBJ databases">
        <authorList>
            <person name="Lima N.C."/>
            <person name="Parody-Merino A.M."/>
            <person name="Battley P.F."/>
            <person name="Fidler A.E."/>
            <person name="Prosdocimi F."/>
        </authorList>
    </citation>
    <scope>NUCLEOTIDE SEQUENCE [LARGE SCALE GENOMIC DNA]</scope>
</reference>
<sequence>MFPLTEKYQEVLKLYSEKIRRAKVQLELNLDTAVKDNKKCFYKYINSKQGSKEKLHPLLDAGRNIATKDEEKAEVLNAVFASDFNSKASCSLDTQLPELEDGEQNEAPIIQGEMVSKLLRYLDAHKSMAPDGNHPSVLRELAKILTKPYSIIDHQFWLTSEVPVDWRLANMMPIYQKGWKEDAGNYRLVSLTLVPGKVMQQIIFSNITWHIQENQVIRSSQHGFMKGRSCLTNLISFYAKVTHAEDEGKSVEVVYLDFSKGVDTVSHSILLEKLGLMAWTKVYSLLSKKELW</sequence>
<keyword evidence="2" id="KW-0548">Nucleotidyltransferase</keyword>
<dbReference type="GO" id="GO:0007508">
    <property type="term" value="P:larval heart development"/>
    <property type="evidence" value="ECO:0007669"/>
    <property type="project" value="TreeGrafter"/>
</dbReference>
<dbReference type="PANTHER" id="PTHR33395">
    <property type="entry name" value="TRANSCRIPTASE, PUTATIVE-RELATED-RELATED"/>
    <property type="match status" value="1"/>
</dbReference>
<dbReference type="Proteomes" id="UP000233556">
    <property type="component" value="Unassembled WGS sequence"/>
</dbReference>
<keyword evidence="2" id="KW-0695">RNA-directed DNA polymerase</keyword>
<name>A0A2I0T190_LIMLA</name>
<dbReference type="GO" id="GO:0031012">
    <property type="term" value="C:extracellular matrix"/>
    <property type="evidence" value="ECO:0007669"/>
    <property type="project" value="TreeGrafter"/>
</dbReference>
<dbReference type="GO" id="GO:0003964">
    <property type="term" value="F:RNA-directed DNA polymerase activity"/>
    <property type="evidence" value="ECO:0007669"/>
    <property type="project" value="UniProtKB-KW"/>
</dbReference>
<dbReference type="InterPro" id="IPR000477">
    <property type="entry name" value="RT_dom"/>
</dbReference>
<proteinExistence type="predicted"/>
<dbReference type="Pfam" id="PF00078">
    <property type="entry name" value="RVT_1"/>
    <property type="match status" value="1"/>
</dbReference>
<gene>
    <name evidence="2" type="ORF">llap_22154</name>
</gene>
<accession>A0A2I0T190</accession>
<evidence type="ECO:0000313" key="3">
    <source>
        <dbReference type="Proteomes" id="UP000233556"/>
    </source>
</evidence>
<keyword evidence="3" id="KW-1185">Reference proteome</keyword>
<organism evidence="2 3">
    <name type="scientific">Limosa lapponica baueri</name>
    <dbReference type="NCBI Taxonomy" id="1758121"/>
    <lineage>
        <taxon>Eukaryota</taxon>
        <taxon>Metazoa</taxon>
        <taxon>Chordata</taxon>
        <taxon>Craniata</taxon>
        <taxon>Vertebrata</taxon>
        <taxon>Euteleostomi</taxon>
        <taxon>Archelosauria</taxon>
        <taxon>Archosauria</taxon>
        <taxon>Dinosauria</taxon>
        <taxon>Saurischia</taxon>
        <taxon>Theropoda</taxon>
        <taxon>Coelurosauria</taxon>
        <taxon>Aves</taxon>
        <taxon>Neognathae</taxon>
        <taxon>Neoaves</taxon>
        <taxon>Charadriiformes</taxon>
        <taxon>Scolopacidae</taxon>
        <taxon>Limosa</taxon>
    </lineage>
</organism>
<dbReference type="EMBL" id="KZ526204">
    <property type="protein sequence ID" value="PKU27542.1"/>
    <property type="molecule type" value="Genomic_DNA"/>
</dbReference>
<feature type="domain" description="Reverse transcriptase" evidence="1">
    <location>
        <begin position="180"/>
        <end position="275"/>
    </location>
</feature>
<keyword evidence="2" id="KW-0808">Transferase</keyword>
<evidence type="ECO:0000313" key="2">
    <source>
        <dbReference type="EMBL" id="PKU27542.1"/>
    </source>
</evidence>
<dbReference type="OrthoDB" id="9390849at2759"/>
<dbReference type="PANTHER" id="PTHR33395:SF22">
    <property type="entry name" value="REVERSE TRANSCRIPTASE DOMAIN-CONTAINING PROTEIN"/>
    <property type="match status" value="1"/>
</dbReference>
<dbReference type="AlphaFoldDB" id="A0A2I0T190"/>
<dbReference type="GO" id="GO:0061343">
    <property type="term" value="P:cell adhesion involved in heart morphogenesis"/>
    <property type="evidence" value="ECO:0007669"/>
    <property type="project" value="TreeGrafter"/>
</dbReference>